<dbReference type="PANTHER" id="PTHR34009">
    <property type="entry name" value="PROTEIN STAR"/>
    <property type="match status" value="1"/>
</dbReference>
<dbReference type="Gene3D" id="3.40.50.150">
    <property type="entry name" value="Vaccinia Virus protein VP39"/>
    <property type="match status" value="1"/>
</dbReference>
<dbReference type="Proteomes" id="UP001589797">
    <property type="component" value="Unassembled WGS sequence"/>
</dbReference>
<dbReference type="EMBL" id="JBHLWI010000035">
    <property type="protein sequence ID" value="MFC0263477.1"/>
    <property type="molecule type" value="Genomic_DNA"/>
</dbReference>
<dbReference type="InterPro" id="IPR029063">
    <property type="entry name" value="SAM-dependent_MTases_sf"/>
</dbReference>
<dbReference type="InterPro" id="IPR053202">
    <property type="entry name" value="EGF_Rcpt_Signaling_Reg"/>
</dbReference>
<accession>A0ABV6FUI9</accession>
<dbReference type="SUPFAM" id="SSF53335">
    <property type="entry name" value="S-adenosyl-L-methionine-dependent methyltransferases"/>
    <property type="match status" value="1"/>
</dbReference>
<gene>
    <name evidence="2" type="ORF">ACFFIP_12370</name>
</gene>
<feature type="domain" description="Methyltransferase FkbM" evidence="1">
    <location>
        <begin position="97"/>
        <end position="259"/>
    </location>
</feature>
<keyword evidence="3" id="KW-1185">Reference proteome</keyword>
<name>A0ABV6FUI9_9BACT</name>
<evidence type="ECO:0000313" key="2">
    <source>
        <dbReference type="EMBL" id="MFC0263477.1"/>
    </source>
</evidence>
<protein>
    <submittedName>
        <fullName evidence="2">FkbM family methyltransferase</fullName>
    </submittedName>
</protein>
<dbReference type="GO" id="GO:0032259">
    <property type="term" value="P:methylation"/>
    <property type="evidence" value="ECO:0007669"/>
    <property type="project" value="UniProtKB-KW"/>
</dbReference>
<organism evidence="2 3">
    <name type="scientific">Fontibacter flavus</name>
    <dbReference type="NCBI Taxonomy" id="654838"/>
    <lineage>
        <taxon>Bacteria</taxon>
        <taxon>Pseudomonadati</taxon>
        <taxon>Bacteroidota</taxon>
        <taxon>Cytophagia</taxon>
        <taxon>Cytophagales</taxon>
        <taxon>Cyclobacteriaceae</taxon>
        <taxon>Fontibacter</taxon>
    </lineage>
</organism>
<reference evidence="2 3" key="1">
    <citation type="submission" date="2024-09" db="EMBL/GenBank/DDBJ databases">
        <authorList>
            <person name="Sun Q."/>
            <person name="Mori K."/>
        </authorList>
    </citation>
    <scope>NUCLEOTIDE SEQUENCE [LARGE SCALE GENOMIC DNA]</scope>
    <source>
        <strain evidence="2 3">CCM 7650</strain>
    </source>
</reference>
<evidence type="ECO:0000313" key="3">
    <source>
        <dbReference type="Proteomes" id="UP001589797"/>
    </source>
</evidence>
<dbReference type="PANTHER" id="PTHR34009:SF2">
    <property type="entry name" value="PROTEIN STAR"/>
    <property type="match status" value="1"/>
</dbReference>
<keyword evidence="2" id="KW-0489">Methyltransferase</keyword>
<dbReference type="InterPro" id="IPR006342">
    <property type="entry name" value="FkbM_mtfrase"/>
</dbReference>
<evidence type="ECO:0000259" key="1">
    <source>
        <dbReference type="Pfam" id="PF05050"/>
    </source>
</evidence>
<dbReference type="GO" id="GO:0008168">
    <property type="term" value="F:methyltransferase activity"/>
    <property type="evidence" value="ECO:0007669"/>
    <property type="project" value="UniProtKB-KW"/>
</dbReference>
<keyword evidence="2" id="KW-0808">Transferase</keyword>
<comment type="caution">
    <text evidence="2">The sequence shown here is derived from an EMBL/GenBank/DDBJ whole genome shotgun (WGS) entry which is preliminary data.</text>
</comment>
<dbReference type="Pfam" id="PF05050">
    <property type="entry name" value="Methyltransf_21"/>
    <property type="match status" value="1"/>
</dbReference>
<sequence length="276" mass="32331">MIQNRFLQNLLYKNAFSRAIFTLYGLVWKEIRVCFRQFYTFRFPISSLFRTLGIFISSLNRLMLGRSLKYSFAFTGEDRIIESLLKTKITYNGFYVDVGANHPKFLSNTYSLYRKGWRGICIDANKELIKKYAFFRPKDHAVHALVSDIPAARTFYQVQNDVLSTTDSRFLNDFEKEGLEIKEVKMQSATLTDILDRYETPNDFDLLTVDAEEHDLEILKGLDWKRYRPKLVVVEDETFDFQNGATNPLVFFMRQNGYSLNGFVLKNLYFLNGDSC</sequence>
<proteinExistence type="predicted"/>
<dbReference type="RefSeq" id="WP_382387963.1">
    <property type="nucleotide sequence ID" value="NZ_JBHLWI010000035.1"/>
</dbReference>